<feature type="domain" description="SANT" evidence="14">
    <location>
        <begin position="85"/>
        <end position="137"/>
    </location>
</feature>
<evidence type="ECO:0000256" key="5">
    <source>
        <dbReference type="ARBA" id="ARBA00023015"/>
    </source>
</evidence>
<dbReference type="InterPro" id="IPR007526">
    <property type="entry name" value="SWIRM"/>
</dbReference>
<feature type="compositionally biased region" description="Polar residues" evidence="10">
    <location>
        <begin position="592"/>
        <end position="612"/>
    </location>
</feature>
<keyword evidence="5 8" id="KW-0805">Transcription regulation</keyword>
<dbReference type="PROSITE" id="PS51294">
    <property type="entry name" value="HTH_MYB"/>
    <property type="match status" value="1"/>
</dbReference>
<dbReference type="SUPFAM" id="SSF46689">
    <property type="entry name" value="Homeodomain-like"/>
    <property type="match status" value="2"/>
</dbReference>
<dbReference type="PANTHER" id="PTHR12374:SF20">
    <property type="entry name" value="TRANSCRIPTIONAL ADAPTER 2-ALPHA"/>
    <property type="match status" value="1"/>
</dbReference>
<name>A0A409WYM1_PSICY</name>
<dbReference type="FunCoup" id="A0A409WYM1">
    <property type="interactions" value="242"/>
</dbReference>
<dbReference type="Pfam" id="PF22941">
    <property type="entry name" value="TADA2A-like_3rd"/>
    <property type="match status" value="2"/>
</dbReference>
<dbReference type="PANTHER" id="PTHR12374">
    <property type="entry name" value="TRANSCRIPTIONAL ADAPTOR 2 ADA2 -RELATED"/>
    <property type="match status" value="1"/>
</dbReference>
<keyword evidence="6 8" id="KW-0804">Transcription</keyword>
<protein>
    <recommendedName>
        <fullName evidence="8">Transcriptional adapter 2</fullName>
    </recommendedName>
</protein>
<dbReference type="GO" id="GO:0005634">
    <property type="term" value="C:nucleus"/>
    <property type="evidence" value="ECO:0007669"/>
    <property type="project" value="UniProtKB-SubCell"/>
</dbReference>
<evidence type="ECO:0000256" key="6">
    <source>
        <dbReference type="ARBA" id="ARBA00023163"/>
    </source>
</evidence>
<sequence length="612" mass="69446">MTVTQRKPQHLPDEIQTLNEPGVQYQCDVCKCDLTHNIRIKCADPVCVPGDGVDLCPTCFCEGKEVGKHLRSHAYRVIEMNSYPIFTEDWGADEELLLLTGISTHGIGNWKKIAEHVGTRTKEEVHEHYRKVYIESEQWPLPRMDLEFDIEPEVFHERKRRRITAMNNQEPPAHIAPPTSMPAVHEISTFLPGRLEFEHEVDNEAEDLVKDLEFGVVSDFGGDQIVEDENDLDVRARAKWEEEKRLGIFTGFRDLSAPAGKGPPPVNGLVNGHHVNGDIKKMKTEDINMANGNADDEAEEPVQPPPFETKDSLAFKLTLLEMYFQRVDKRLETKAVIFERGLLEYKKMQATEKKRTREEREFVHRLRPFARLQTAEDYEAFSTDMLYEALLRKRIQELQSYRRLGLSTSADIEKYEVDLAKRIKSRIIRKSRESTPRLGNAQGSSTTVRRPPAPLNLANSPSLHLLTPAEQTLCSQLRIQPKPYLVIKETLVREYARRGGKLRRREARDLVKIDVNKTSRVWDFLVQSGYLKITTEPNNTTTAPPITPSTSQSQDNNSLMPPANGSPQKDARGPISPRPPMPPAMSSASSSQNGSLYNASLQSIPHSWATTT</sequence>
<dbReference type="InterPro" id="IPR017884">
    <property type="entry name" value="SANT_dom"/>
</dbReference>
<dbReference type="CDD" id="cd00167">
    <property type="entry name" value="SANT"/>
    <property type="match status" value="1"/>
</dbReference>
<evidence type="ECO:0000256" key="9">
    <source>
        <dbReference type="PROSITE-ProRule" id="PRU00228"/>
    </source>
</evidence>
<dbReference type="PROSITE" id="PS50090">
    <property type="entry name" value="MYB_LIKE"/>
    <property type="match status" value="1"/>
</dbReference>
<feature type="domain" description="SWIRM" evidence="13">
    <location>
        <begin position="446"/>
        <end position="542"/>
    </location>
</feature>
<dbReference type="InterPro" id="IPR000433">
    <property type="entry name" value="Znf_ZZ"/>
</dbReference>
<evidence type="ECO:0000259" key="14">
    <source>
        <dbReference type="PROSITE" id="PS51293"/>
    </source>
</evidence>
<dbReference type="Pfam" id="PF04433">
    <property type="entry name" value="SWIRM"/>
    <property type="match status" value="1"/>
</dbReference>
<dbReference type="Proteomes" id="UP000283269">
    <property type="component" value="Unassembled WGS sequence"/>
</dbReference>
<dbReference type="InterPro" id="IPR041983">
    <property type="entry name" value="ADA2-like_ZZ"/>
</dbReference>
<feature type="domain" description="Myb-like" evidence="11">
    <location>
        <begin position="90"/>
        <end position="133"/>
    </location>
</feature>
<feature type="domain" description="HTH myb-type" evidence="15">
    <location>
        <begin position="90"/>
        <end position="137"/>
    </location>
</feature>
<dbReference type="PIRSF" id="PIRSF025024">
    <property type="entry name" value="Transcriptional_adaptor_2"/>
    <property type="match status" value="1"/>
</dbReference>
<dbReference type="SMART" id="SM00717">
    <property type="entry name" value="SANT"/>
    <property type="match status" value="1"/>
</dbReference>
<dbReference type="PROSITE" id="PS50934">
    <property type="entry name" value="SWIRM"/>
    <property type="match status" value="1"/>
</dbReference>
<evidence type="ECO:0000256" key="3">
    <source>
        <dbReference type="ARBA" id="ARBA00022771"/>
    </source>
</evidence>
<dbReference type="GO" id="GO:0003682">
    <property type="term" value="F:chromatin binding"/>
    <property type="evidence" value="ECO:0007669"/>
    <property type="project" value="TreeGrafter"/>
</dbReference>
<comment type="caution">
    <text evidence="16">The sequence shown here is derived from an EMBL/GenBank/DDBJ whole genome shotgun (WGS) entry which is preliminary data.</text>
</comment>
<keyword evidence="4" id="KW-0862">Zinc</keyword>
<dbReference type="InParanoid" id="A0A409WYM1"/>
<evidence type="ECO:0000313" key="17">
    <source>
        <dbReference type="Proteomes" id="UP000283269"/>
    </source>
</evidence>
<keyword evidence="7 8" id="KW-0539">Nucleus</keyword>
<dbReference type="InterPro" id="IPR016827">
    <property type="entry name" value="Ada2/TADA2"/>
</dbReference>
<evidence type="ECO:0000259" key="13">
    <source>
        <dbReference type="PROSITE" id="PS50934"/>
    </source>
</evidence>
<dbReference type="Pfam" id="PF25299">
    <property type="entry name" value="ZZ_ADA2"/>
    <property type="match status" value="1"/>
</dbReference>
<dbReference type="InterPro" id="IPR055141">
    <property type="entry name" value="TADA2A_B-like_dom"/>
</dbReference>
<evidence type="ECO:0000256" key="1">
    <source>
        <dbReference type="ARBA" id="ARBA00004123"/>
    </source>
</evidence>
<dbReference type="STRING" id="93625.A0A409WYM1"/>
<evidence type="ECO:0000259" key="12">
    <source>
        <dbReference type="PROSITE" id="PS50135"/>
    </source>
</evidence>
<dbReference type="Gene3D" id="1.10.10.10">
    <property type="entry name" value="Winged helix-like DNA-binding domain superfamily/Winged helix DNA-binding domain"/>
    <property type="match status" value="1"/>
</dbReference>
<dbReference type="GO" id="GO:0006357">
    <property type="term" value="P:regulation of transcription by RNA polymerase II"/>
    <property type="evidence" value="ECO:0007669"/>
    <property type="project" value="InterPro"/>
</dbReference>
<dbReference type="Gene3D" id="1.10.10.60">
    <property type="entry name" value="Homeodomain-like"/>
    <property type="match status" value="1"/>
</dbReference>
<evidence type="ECO:0000256" key="4">
    <source>
        <dbReference type="ARBA" id="ARBA00022833"/>
    </source>
</evidence>
<dbReference type="GO" id="GO:0008270">
    <property type="term" value="F:zinc ion binding"/>
    <property type="evidence" value="ECO:0007669"/>
    <property type="project" value="UniProtKB-KW"/>
</dbReference>
<evidence type="ECO:0000313" key="16">
    <source>
        <dbReference type="EMBL" id="PPQ83624.1"/>
    </source>
</evidence>
<proteinExistence type="predicted"/>
<dbReference type="PROSITE" id="PS51293">
    <property type="entry name" value="SANT"/>
    <property type="match status" value="1"/>
</dbReference>
<dbReference type="FunFam" id="1.10.10.10:FF:000087">
    <property type="entry name" value="Transcriptional adapter 2"/>
    <property type="match status" value="1"/>
</dbReference>
<keyword evidence="17" id="KW-1185">Reference proteome</keyword>
<gene>
    <name evidence="16" type="ORF">CVT25_006309</name>
</gene>
<evidence type="ECO:0000256" key="2">
    <source>
        <dbReference type="ARBA" id="ARBA00022723"/>
    </source>
</evidence>
<comment type="subcellular location">
    <subcellularLocation>
        <location evidence="1 8">Nucleus</location>
    </subcellularLocation>
</comment>
<organism evidence="16 17">
    <name type="scientific">Psilocybe cyanescens</name>
    <dbReference type="NCBI Taxonomy" id="93625"/>
    <lineage>
        <taxon>Eukaryota</taxon>
        <taxon>Fungi</taxon>
        <taxon>Dikarya</taxon>
        <taxon>Basidiomycota</taxon>
        <taxon>Agaricomycotina</taxon>
        <taxon>Agaricomycetes</taxon>
        <taxon>Agaricomycetidae</taxon>
        <taxon>Agaricales</taxon>
        <taxon>Agaricineae</taxon>
        <taxon>Strophariaceae</taxon>
        <taxon>Psilocybe</taxon>
    </lineage>
</organism>
<dbReference type="InterPro" id="IPR009057">
    <property type="entry name" value="Homeodomain-like_sf"/>
</dbReference>
<dbReference type="GO" id="GO:0003713">
    <property type="term" value="F:transcription coactivator activity"/>
    <property type="evidence" value="ECO:0007669"/>
    <property type="project" value="InterPro"/>
</dbReference>
<evidence type="ECO:0000256" key="7">
    <source>
        <dbReference type="ARBA" id="ARBA00023242"/>
    </source>
</evidence>
<dbReference type="AlphaFoldDB" id="A0A409WYM1"/>
<feature type="region of interest" description="Disordered" evidence="10">
    <location>
        <begin position="535"/>
        <end position="612"/>
    </location>
</feature>
<reference evidence="16 17" key="1">
    <citation type="journal article" date="2018" name="Evol. Lett.">
        <title>Horizontal gene cluster transfer increased hallucinogenic mushroom diversity.</title>
        <authorList>
            <person name="Reynolds H.T."/>
            <person name="Vijayakumar V."/>
            <person name="Gluck-Thaler E."/>
            <person name="Korotkin H.B."/>
            <person name="Matheny P.B."/>
            <person name="Slot J.C."/>
        </authorList>
    </citation>
    <scope>NUCLEOTIDE SEQUENCE [LARGE SCALE GENOMIC DNA]</scope>
    <source>
        <strain evidence="16 17">2631</strain>
    </source>
</reference>
<dbReference type="EMBL" id="NHYD01002995">
    <property type="protein sequence ID" value="PPQ83624.1"/>
    <property type="molecule type" value="Genomic_DNA"/>
</dbReference>
<dbReference type="SUPFAM" id="SSF57850">
    <property type="entry name" value="RING/U-box"/>
    <property type="match status" value="1"/>
</dbReference>
<dbReference type="InterPro" id="IPR017930">
    <property type="entry name" value="Myb_dom"/>
</dbReference>
<feature type="compositionally biased region" description="Low complexity" evidence="10">
    <location>
        <begin position="535"/>
        <end position="551"/>
    </location>
</feature>
<dbReference type="Pfam" id="PF00249">
    <property type="entry name" value="Myb_DNA-binding"/>
    <property type="match status" value="1"/>
</dbReference>
<dbReference type="OrthoDB" id="270417at2759"/>
<dbReference type="GO" id="GO:0006338">
    <property type="term" value="P:chromatin remodeling"/>
    <property type="evidence" value="ECO:0007669"/>
    <property type="project" value="TreeGrafter"/>
</dbReference>
<dbReference type="CDD" id="cd02335">
    <property type="entry name" value="ZZ_ADA2"/>
    <property type="match status" value="1"/>
</dbReference>
<dbReference type="GO" id="GO:0070461">
    <property type="term" value="C:SAGA-type complex"/>
    <property type="evidence" value="ECO:0007669"/>
    <property type="project" value="TreeGrafter"/>
</dbReference>
<evidence type="ECO:0000256" key="10">
    <source>
        <dbReference type="SAM" id="MobiDB-lite"/>
    </source>
</evidence>
<dbReference type="InterPro" id="IPR036388">
    <property type="entry name" value="WH-like_DNA-bd_sf"/>
</dbReference>
<evidence type="ECO:0000259" key="15">
    <source>
        <dbReference type="PROSITE" id="PS51294"/>
    </source>
</evidence>
<dbReference type="PROSITE" id="PS50135">
    <property type="entry name" value="ZF_ZZ_2"/>
    <property type="match status" value="1"/>
</dbReference>
<feature type="domain" description="ZZ-type" evidence="12">
    <location>
        <begin position="22"/>
        <end position="83"/>
    </location>
</feature>
<dbReference type="FunFam" id="1.10.10.60:FF:000115">
    <property type="entry name" value="Transcriptional adapter 2"/>
    <property type="match status" value="1"/>
</dbReference>
<accession>A0A409WYM1</accession>
<evidence type="ECO:0000256" key="8">
    <source>
        <dbReference type="PIRNR" id="PIRNR025024"/>
    </source>
</evidence>
<feature type="region of interest" description="Disordered" evidence="10">
    <location>
        <begin position="431"/>
        <end position="456"/>
    </location>
</feature>
<dbReference type="InterPro" id="IPR001005">
    <property type="entry name" value="SANT/Myb"/>
</dbReference>
<keyword evidence="3 9" id="KW-0863">Zinc-finger</keyword>
<evidence type="ECO:0000259" key="11">
    <source>
        <dbReference type="PROSITE" id="PS50090"/>
    </source>
</evidence>
<keyword evidence="2" id="KW-0479">Metal-binding</keyword>